<feature type="domain" description="Intracellular proteinase inhibitor BsuPI" evidence="3">
    <location>
        <begin position="67"/>
        <end position="146"/>
    </location>
</feature>
<dbReference type="Pfam" id="PF12690">
    <property type="entry name" value="BsuPI"/>
    <property type="match status" value="1"/>
</dbReference>
<feature type="signal peptide" evidence="2">
    <location>
        <begin position="1"/>
        <end position="16"/>
    </location>
</feature>
<name>A0ABS9GTX8_9BACL</name>
<dbReference type="RefSeq" id="WP_236330729.1">
    <property type="nucleotide sequence ID" value="NZ_JAKIJS010000001.1"/>
</dbReference>
<dbReference type="InterPro" id="IPR020481">
    <property type="entry name" value="Intracell_prot_inh_BsuPI"/>
</dbReference>
<evidence type="ECO:0000256" key="1">
    <source>
        <dbReference type="SAM" id="MobiDB-lite"/>
    </source>
</evidence>
<organism evidence="4 5">
    <name type="scientific">Pseudalkalibacillus berkeleyi</name>
    <dbReference type="NCBI Taxonomy" id="1069813"/>
    <lineage>
        <taxon>Bacteria</taxon>
        <taxon>Bacillati</taxon>
        <taxon>Bacillota</taxon>
        <taxon>Bacilli</taxon>
        <taxon>Bacillales</taxon>
        <taxon>Fictibacillaceae</taxon>
        <taxon>Pseudalkalibacillus</taxon>
    </lineage>
</organism>
<feature type="chain" id="PRO_5046819865" description="Intracellular proteinase inhibitor BsuPI domain-containing protein" evidence="2">
    <location>
        <begin position="17"/>
        <end position="159"/>
    </location>
</feature>
<keyword evidence="2" id="KW-0732">Signal</keyword>
<dbReference type="PROSITE" id="PS51257">
    <property type="entry name" value="PROKAR_LIPOPROTEIN"/>
    <property type="match status" value="1"/>
</dbReference>
<dbReference type="Gene3D" id="2.60.40.2360">
    <property type="entry name" value="Intracellular proteinase inhibitor BsuPI"/>
    <property type="match status" value="1"/>
</dbReference>
<gene>
    <name evidence="4" type="ORF">L2716_01030</name>
</gene>
<reference evidence="4 5" key="1">
    <citation type="submission" date="2022-01" db="EMBL/GenBank/DDBJ databases">
        <title>Alkalihalobacillus sp. EGI L200015, a novel bacterium isolated from a salt lake sediment.</title>
        <authorList>
            <person name="Gao L."/>
            <person name="Fang B.-Z."/>
            <person name="Li W.-J."/>
        </authorList>
    </citation>
    <scope>NUCLEOTIDE SEQUENCE [LARGE SCALE GENOMIC DNA]</scope>
    <source>
        <strain evidence="4 5">KCTC 12718</strain>
    </source>
</reference>
<dbReference type="EMBL" id="JAKIJS010000001">
    <property type="protein sequence ID" value="MCF6136292.1"/>
    <property type="molecule type" value="Genomic_DNA"/>
</dbReference>
<evidence type="ECO:0000256" key="2">
    <source>
        <dbReference type="SAM" id="SignalP"/>
    </source>
</evidence>
<dbReference type="Proteomes" id="UP001649381">
    <property type="component" value="Unassembled WGS sequence"/>
</dbReference>
<sequence length="159" mass="17865">MMLRVFMILGLIFVLAACGTEEANKKPEAEPTNGQANEQPKKPSEGNGIVAGQMELNVLSFEEDKTVIELKNQTERPQVMEFTSGQQYDMWIRDENGKEVFHWGEGKMFTQAIKTETIEPGGSKAFTVALPQLDPGTYTIRFKVTSKPPFETTFKQTIE</sequence>
<feature type="region of interest" description="Disordered" evidence="1">
    <location>
        <begin position="24"/>
        <end position="48"/>
    </location>
</feature>
<evidence type="ECO:0000313" key="5">
    <source>
        <dbReference type="Proteomes" id="UP001649381"/>
    </source>
</evidence>
<keyword evidence="5" id="KW-1185">Reference proteome</keyword>
<dbReference type="InterPro" id="IPR038144">
    <property type="entry name" value="IPI"/>
</dbReference>
<evidence type="ECO:0000259" key="3">
    <source>
        <dbReference type="Pfam" id="PF12690"/>
    </source>
</evidence>
<accession>A0ABS9GTX8</accession>
<evidence type="ECO:0000313" key="4">
    <source>
        <dbReference type="EMBL" id="MCF6136292.1"/>
    </source>
</evidence>
<comment type="caution">
    <text evidence="4">The sequence shown here is derived from an EMBL/GenBank/DDBJ whole genome shotgun (WGS) entry which is preliminary data.</text>
</comment>
<proteinExistence type="predicted"/>
<protein>
    <recommendedName>
        <fullName evidence="3">Intracellular proteinase inhibitor BsuPI domain-containing protein</fullName>
    </recommendedName>
</protein>